<protein>
    <recommendedName>
        <fullName evidence="3">DUF465 domain-containing protein</fullName>
    </recommendedName>
</protein>
<dbReference type="InterPro" id="IPR038444">
    <property type="entry name" value="DUF465_sf"/>
</dbReference>
<organism evidence="1 2">
    <name type="scientific">Ferruginivarius sediminum</name>
    <dbReference type="NCBI Taxonomy" id="2661937"/>
    <lineage>
        <taxon>Bacteria</taxon>
        <taxon>Pseudomonadati</taxon>
        <taxon>Pseudomonadota</taxon>
        <taxon>Alphaproteobacteria</taxon>
        <taxon>Rhodospirillales</taxon>
        <taxon>Rhodospirillaceae</taxon>
        <taxon>Ferruginivarius</taxon>
    </lineage>
</organism>
<evidence type="ECO:0000313" key="2">
    <source>
        <dbReference type="Proteomes" id="UP000253941"/>
    </source>
</evidence>
<dbReference type="AlphaFoldDB" id="A0A369T662"/>
<keyword evidence="2" id="KW-1185">Reference proteome</keyword>
<dbReference type="EMBL" id="QPMH01000020">
    <property type="protein sequence ID" value="RDD60758.1"/>
    <property type="molecule type" value="Genomic_DNA"/>
</dbReference>
<evidence type="ECO:0008006" key="3">
    <source>
        <dbReference type="Google" id="ProtNLM"/>
    </source>
</evidence>
<dbReference type="Gene3D" id="6.10.280.50">
    <property type="match status" value="1"/>
</dbReference>
<dbReference type="Proteomes" id="UP000253941">
    <property type="component" value="Unassembled WGS sequence"/>
</dbReference>
<dbReference type="RefSeq" id="WP_114583286.1">
    <property type="nucleotide sequence ID" value="NZ_QPMH01000020.1"/>
</dbReference>
<evidence type="ECO:0000313" key="1">
    <source>
        <dbReference type="EMBL" id="RDD60758.1"/>
    </source>
</evidence>
<sequence length="77" mass="9203">MTLHLNLIERFPEYRERIKDLLETNATFTNLAKRYGEVAEQVREGRDESDPDAERLKRRKLDLETEMLSILQEKSRP</sequence>
<accession>A0A369T662</accession>
<reference evidence="1 2" key="1">
    <citation type="submission" date="2018-07" db="EMBL/GenBank/DDBJ databases">
        <title>Venubactetium sediminum gen. nov., sp. nov., isolated from a marine solar saltern.</title>
        <authorList>
            <person name="Wang S."/>
        </authorList>
    </citation>
    <scope>NUCLEOTIDE SEQUENCE [LARGE SCALE GENOMIC DNA]</scope>
    <source>
        <strain evidence="1 2">WD2A32</strain>
    </source>
</reference>
<name>A0A369T662_9PROT</name>
<proteinExistence type="predicted"/>
<comment type="caution">
    <text evidence="1">The sequence shown here is derived from an EMBL/GenBank/DDBJ whole genome shotgun (WGS) entry which is preliminary data.</text>
</comment>
<gene>
    <name evidence="1" type="ORF">DRB17_16290</name>
</gene>